<feature type="transmembrane region" description="Helical" evidence="10">
    <location>
        <begin position="821"/>
        <end position="842"/>
    </location>
</feature>
<feature type="transmembrane region" description="Helical" evidence="10">
    <location>
        <begin position="322"/>
        <end position="346"/>
    </location>
</feature>
<evidence type="ECO:0000256" key="5">
    <source>
        <dbReference type="ARBA" id="ARBA00022692"/>
    </source>
</evidence>
<proteinExistence type="predicted"/>
<dbReference type="NCBIfam" id="NF009288">
    <property type="entry name" value="PRK12648.1"/>
    <property type="match status" value="1"/>
</dbReference>
<comment type="subcellular location">
    <subcellularLocation>
        <location evidence="1">Cell membrane</location>
        <topology evidence="1">Multi-pass membrane protein</topology>
    </subcellularLocation>
    <subcellularLocation>
        <location evidence="9">Membrane</location>
        <topology evidence="9">Multi-pass membrane protein</topology>
    </subcellularLocation>
</comment>
<dbReference type="InterPro" id="IPR025383">
    <property type="entry name" value="MrpA_C/MbhD"/>
</dbReference>
<keyword evidence="7" id="KW-0406">Ion transport</keyword>
<evidence type="ECO:0000256" key="9">
    <source>
        <dbReference type="RuleBase" id="RU000320"/>
    </source>
</evidence>
<sequence length="936" mass="102297">MELSLIALTPFLGAGFVAAISRLGRLHAAWGAGIVTLVALLILLPFIKDAFSGQVLVQSIPWIPLLGMEFAFRLDGLALLFVLLILCIGLLIILYARYYLSERDDMGRFYAYLLMFMGSMLGIATSENIIQLLIFWELTSLSSFLLISYWQMRHESRSGARMALAVTGGGGLALLGGFLLLGEIVGSYNLSDILASGYLIRTHELYLPMLILVLLGAFTKSAQFPFHFWLPNAMAAPTPVSAYLHSATMVKAGVFLLARLFPALSGTSAWFWLVCFTGLVTLVVAAYIAMFKHDLKGLLAYSTISHLGLITLLFGIGTPMAALAGVFHIINHAIFKASLFMAAGIIHHETGTRDMRILRGLWKHMPHTALLAMVAAASMAGVPLFNGFLSKEMFFAETLFVINQPWGWLLPTMATLAGIFAVAYSLRFIHNVFFDGESTDLPKQPHEPPRWMKVPVEILVALCLLVGIFPALTVEPILAAAASSVLQGPVPDHDLAIWHGFNTALFMSITALIGGVIVYLARKPLFSLQERVDSMLDFRALYEFLMEKLFAIADTITHFLNTNSLQRMLFVFMLFVLTLGIYGTMATDGDYGLMGERDILPIDGVSLLIATVLVVAAAATAVMHRRRLISLILLGTVGLGISLIFVKFSAPDLALTQLSVEVVTIVLMLLALYFLPQQSPIESGNWLRSRDALIAATAGGGVTLLVWAVLTRPYESISNYFLENSLPGGGGTNVVNVILVDFRGYDTLGEITVLALAGLGIYAMLEHLKIAGASHDSEGRAWDEDLHPIIMASFTRLLLPLALLVSMFILLRGHNLPGGGFIAGLVTAVALVMQYLANGVIWTQQRLPINMHKVIGYGLLIATCTGLASWIFNYPFLTSAFSHIHWPIIGEFELASAMAFDLGVYLVVVGATLLILVYLGLIHHQSHQMKPRKRIR</sequence>
<feature type="transmembrane region" description="Helical" evidence="10">
    <location>
        <begin position="132"/>
        <end position="150"/>
    </location>
</feature>
<evidence type="ECO:0000256" key="4">
    <source>
        <dbReference type="ARBA" id="ARBA00022475"/>
    </source>
</evidence>
<evidence type="ECO:0000256" key="10">
    <source>
        <dbReference type="SAM" id="Phobius"/>
    </source>
</evidence>
<feature type="transmembrane region" description="Helical" evidence="10">
    <location>
        <begin position="501"/>
        <end position="521"/>
    </location>
</feature>
<feature type="domain" description="NADH-Ubiquinone oxidoreductase (complex I) chain 5 N-terminal" evidence="12">
    <location>
        <begin position="66"/>
        <end position="110"/>
    </location>
</feature>
<feature type="transmembrane region" description="Helical" evidence="10">
    <location>
        <begin position="406"/>
        <end position="426"/>
    </location>
</feature>
<dbReference type="InterPro" id="IPR050616">
    <property type="entry name" value="CPA3_Na-H_Antiporter_A"/>
</dbReference>
<evidence type="ECO:0000256" key="1">
    <source>
        <dbReference type="ARBA" id="ARBA00004651"/>
    </source>
</evidence>
<feature type="domain" description="Na+/H+ antiporter MnhB subunit-related protein" evidence="13">
    <location>
        <begin position="790"/>
        <end position="913"/>
    </location>
</feature>
<name>A0A1H8G599_9PROT</name>
<dbReference type="Pfam" id="PF20501">
    <property type="entry name" value="MbhE"/>
    <property type="match status" value="1"/>
</dbReference>
<evidence type="ECO:0000313" key="17">
    <source>
        <dbReference type="Proteomes" id="UP000199459"/>
    </source>
</evidence>
<evidence type="ECO:0000256" key="8">
    <source>
        <dbReference type="ARBA" id="ARBA00023136"/>
    </source>
</evidence>
<feature type="domain" description="NADH:quinone oxidoreductase/Mrp antiporter transmembrane" evidence="11">
    <location>
        <begin position="126"/>
        <end position="412"/>
    </location>
</feature>
<feature type="transmembrane region" description="Helical" evidence="10">
    <location>
        <begin position="78"/>
        <end position="97"/>
    </location>
</feature>
<evidence type="ECO:0000256" key="6">
    <source>
        <dbReference type="ARBA" id="ARBA00022989"/>
    </source>
</evidence>
<feature type="domain" description="MrpA C-terminal/MbhD" evidence="14">
    <location>
        <begin position="612"/>
        <end position="677"/>
    </location>
</feature>
<evidence type="ECO:0000313" key="16">
    <source>
        <dbReference type="EMBL" id="SEN39271.1"/>
    </source>
</evidence>
<dbReference type="InterPro" id="IPR007182">
    <property type="entry name" value="MnhB"/>
</dbReference>
<gene>
    <name evidence="16" type="ORF">SAMN05216325_11648</name>
</gene>
<dbReference type="PANTHER" id="PTHR43373">
    <property type="entry name" value="NA(+)/H(+) ANTIPORTER SUBUNIT"/>
    <property type="match status" value="1"/>
</dbReference>
<feature type="transmembrane region" description="Helical" evidence="10">
    <location>
        <begin position="242"/>
        <end position="264"/>
    </location>
</feature>
<dbReference type="RefSeq" id="WP_090633079.1">
    <property type="nucleotide sequence ID" value="NZ_FOCP01000016.1"/>
</dbReference>
<dbReference type="InterPro" id="IPR042106">
    <property type="entry name" value="Nuo/plastoQ_OxRdtase_6_NuoJ"/>
</dbReference>
<evidence type="ECO:0000256" key="7">
    <source>
        <dbReference type="ARBA" id="ARBA00023065"/>
    </source>
</evidence>
<feature type="transmembrane region" description="Helical" evidence="10">
    <location>
        <begin position="270"/>
        <end position="291"/>
    </location>
</feature>
<dbReference type="InterPro" id="IPR046806">
    <property type="entry name" value="MrpA_C/MbhE"/>
</dbReference>
<dbReference type="PRINTS" id="PR01434">
    <property type="entry name" value="NADHDHGNASE5"/>
</dbReference>
<feature type="transmembrane region" description="Helical" evidence="10">
    <location>
        <begin position="854"/>
        <end position="872"/>
    </location>
</feature>
<feature type="transmembrane region" description="Helical" evidence="10">
    <location>
        <begin position="654"/>
        <end position="676"/>
    </location>
</feature>
<keyword evidence="4" id="KW-1003">Cell membrane</keyword>
<dbReference type="OrthoDB" id="9811798at2"/>
<dbReference type="EMBL" id="FOCP01000016">
    <property type="protein sequence ID" value="SEN39271.1"/>
    <property type="molecule type" value="Genomic_DNA"/>
</dbReference>
<keyword evidence="2" id="KW-0813">Transport</keyword>
<evidence type="ECO:0000256" key="2">
    <source>
        <dbReference type="ARBA" id="ARBA00022448"/>
    </source>
</evidence>
<dbReference type="GO" id="GO:0006811">
    <property type="term" value="P:monoatomic ion transport"/>
    <property type="evidence" value="ECO:0007669"/>
    <property type="project" value="UniProtKB-KW"/>
</dbReference>
<feature type="domain" description="MrpA C-terminal/MbhE" evidence="15">
    <location>
        <begin position="688"/>
        <end position="771"/>
    </location>
</feature>
<feature type="transmembrane region" description="Helical" evidence="10">
    <location>
        <begin position="786"/>
        <end position="809"/>
    </location>
</feature>
<dbReference type="Pfam" id="PF00361">
    <property type="entry name" value="Proton_antipo_M"/>
    <property type="match status" value="1"/>
</dbReference>
<feature type="transmembrane region" description="Helical" evidence="10">
    <location>
        <begin position="109"/>
        <end position="126"/>
    </location>
</feature>
<feature type="transmembrane region" description="Helical" evidence="10">
    <location>
        <begin position="747"/>
        <end position="765"/>
    </location>
</feature>
<dbReference type="PANTHER" id="PTHR43373:SF1">
    <property type="entry name" value="NA(+)_H(+) ANTIPORTER SUBUNIT A"/>
    <property type="match status" value="1"/>
</dbReference>
<dbReference type="InterPro" id="IPR001750">
    <property type="entry name" value="ND/Mrp_TM"/>
</dbReference>
<feature type="transmembrane region" description="Helical" evidence="10">
    <location>
        <begin position="367"/>
        <end position="386"/>
    </location>
</feature>
<feature type="transmembrane region" description="Helical" evidence="10">
    <location>
        <begin position="628"/>
        <end position="648"/>
    </location>
</feature>
<evidence type="ECO:0000259" key="12">
    <source>
        <dbReference type="Pfam" id="PF00662"/>
    </source>
</evidence>
<dbReference type="Gene3D" id="1.20.120.1200">
    <property type="entry name" value="NADH-ubiquinone/plastoquinone oxidoreductase chain 6, subunit NuoJ"/>
    <property type="match status" value="1"/>
</dbReference>
<evidence type="ECO:0000259" key="13">
    <source>
        <dbReference type="Pfam" id="PF04039"/>
    </source>
</evidence>
<feature type="transmembrane region" description="Helical" evidence="10">
    <location>
        <begin position="902"/>
        <end position="922"/>
    </location>
</feature>
<organism evidence="16 17">
    <name type="scientific">Nitrosomonas marina</name>
    <dbReference type="NCBI Taxonomy" id="917"/>
    <lineage>
        <taxon>Bacteria</taxon>
        <taxon>Pseudomonadati</taxon>
        <taxon>Pseudomonadota</taxon>
        <taxon>Betaproteobacteria</taxon>
        <taxon>Nitrosomonadales</taxon>
        <taxon>Nitrosomonadaceae</taxon>
        <taxon>Nitrosomonas</taxon>
    </lineage>
</organism>
<accession>A0A1H8G599</accession>
<reference evidence="16 17" key="1">
    <citation type="submission" date="2016-10" db="EMBL/GenBank/DDBJ databases">
        <authorList>
            <person name="de Groot N.N."/>
        </authorList>
    </citation>
    <scope>NUCLEOTIDE SEQUENCE [LARGE SCALE GENOMIC DNA]</scope>
    <source>
        <strain evidence="16 17">Nm22</strain>
    </source>
</reference>
<dbReference type="Proteomes" id="UP000199459">
    <property type="component" value="Unassembled WGS sequence"/>
</dbReference>
<dbReference type="Pfam" id="PF00662">
    <property type="entry name" value="Proton_antipo_N"/>
    <property type="match status" value="1"/>
</dbReference>
<feature type="transmembrane region" description="Helical" evidence="10">
    <location>
        <begin position="298"/>
        <end position="316"/>
    </location>
</feature>
<keyword evidence="5 9" id="KW-0812">Transmembrane</keyword>
<dbReference type="AlphaFoldDB" id="A0A1H8G599"/>
<dbReference type="Pfam" id="PF13244">
    <property type="entry name" value="MbhD"/>
    <property type="match status" value="1"/>
</dbReference>
<feature type="transmembrane region" description="Helical" evidence="10">
    <location>
        <begin position="568"/>
        <end position="587"/>
    </location>
</feature>
<dbReference type="Pfam" id="PF04039">
    <property type="entry name" value="MnhB"/>
    <property type="match status" value="1"/>
</dbReference>
<evidence type="ECO:0000259" key="15">
    <source>
        <dbReference type="Pfam" id="PF20501"/>
    </source>
</evidence>
<feature type="transmembrane region" description="Helical" evidence="10">
    <location>
        <begin position="599"/>
        <end position="621"/>
    </location>
</feature>
<dbReference type="GO" id="GO:0005886">
    <property type="term" value="C:plasma membrane"/>
    <property type="evidence" value="ECO:0007669"/>
    <property type="project" value="UniProtKB-SubCell"/>
</dbReference>
<dbReference type="InterPro" id="IPR001516">
    <property type="entry name" value="Proton_antipo_N"/>
</dbReference>
<feature type="transmembrane region" description="Helical" evidence="10">
    <location>
        <begin position="205"/>
        <end position="230"/>
    </location>
</feature>
<feature type="transmembrane region" description="Helical" evidence="10">
    <location>
        <begin position="458"/>
        <end position="481"/>
    </location>
</feature>
<evidence type="ECO:0000259" key="14">
    <source>
        <dbReference type="Pfam" id="PF13244"/>
    </source>
</evidence>
<protein>
    <submittedName>
        <fullName evidence="16">Multisubunit potassium/proton antiporter, PhaA subunit /multisubunit potassium/proton antiporter, PhaB subunit</fullName>
    </submittedName>
</protein>
<evidence type="ECO:0000259" key="11">
    <source>
        <dbReference type="Pfam" id="PF00361"/>
    </source>
</evidence>
<dbReference type="GO" id="GO:0015297">
    <property type="term" value="F:antiporter activity"/>
    <property type="evidence" value="ECO:0007669"/>
    <property type="project" value="UniProtKB-KW"/>
</dbReference>
<dbReference type="STRING" id="917.SAMN05216326_1147"/>
<keyword evidence="3" id="KW-0050">Antiport</keyword>
<feature type="transmembrane region" description="Helical" evidence="10">
    <location>
        <begin position="29"/>
        <end position="47"/>
    </location>
</feature>
<keyword evidence="6 10" id="KW-1133">Transmembrane helix</keyword>
<keyword evidence="8 10" id="KW-0472">Membrane</keyword>
<feature type="transmembrane region" description="Helical" evidence="10">
    <location>
        <begin position="692"/>
        <end position="710"/>
    </location>
</feature>
<feature type="transmembrane region" description="Helical" evidence="10">
    <location>
        <begin position="162"/>
        <end position="185"/>
    </location>
</feature>
<evidence type="ECO:0000256" key="3">
    <source>
        <dbReference type="ARBA" id="ARBA00022449"/>
    </source>
</evidence>